<organism evidence="6 7">
    <name type="scientific">Tropicimonas omnivorans</name>
    <dbReference type="NCBI Taxonomy" id="3075590"/>
    <lineage>
        <taxon>Bacteria</taxon>
        <taxon>Pseudomonadati</taxon>
        <taxon>Pseudomonadota</taxon>
        <taxon>Alphaproteobacteria</taxon>
        <taxon>Rhodobacterales</taxon>
        <taxon>Roseobacteraceae</taxon>
        <taxon>Tropicimonas</taxon>
    </lineage>
</organism>
<name>A0ABU3DF79_9RHOB</name>
<feature type="domain" description="Histidine kinase" evidence="4">
    <location>
        <begin position="146"/>
        <end position="339"/>
    </location>
</feature>
<dbReference type="Pfam" id="PF13426">
    <property type="entry name" value="PAS_9"/>
    <property type="match status" value="1"/>
</dbReference>
<dbReference type="NCBIfam" id="TIGR00229">
    <property type="entry name" value="sensory_box"/>
    <property type="match status" value="1"/>
</dbReference>
<dbReference type="PANTHER" id="PTHR47429:SF2">
    <property type="entry name" value="PROTEIN TWIN LOV 1"/>
    <property type="match status" value="1"/>
</dbReference>
<dbReference type="Gene3D" id="3.30.450.20">
    <property type="entry name" value="PAS domain"/>
    <property type="match status" value="1"/>
</dbReference>
<evidence type="ECO:0000256" key="1">
    <source>
        <dbReference type="ARBA" id="ARBA00022630"/>
    </source>
</evidence>
<protein>
    <submittedName>
        <fullName evidence="6">PAS domain-containing protein</fullName>
    </submittedName>
</protein>
<evidence type="ECO:0000313" key="7">
    <source>
        <dbReference type="Proteomes" id="UP001265259"/>
    </source>
</evidence>
<dbReference type="PROSITE" id="PS50109">
    <property type="entry name" value="HIS_KIN"/>
    <property type="match status" value="1"/>
</dbReference>
<accession>A0ABU3DF79</accession>
<dbReference type="PROSITE" id="PS50112">
    <property type="entry name" value="PAS"/>
    <property type="match status" value="1"/>
</dbReference>
<dbReference type="InterPro" id="IPR005467">
    <property type="entry name" value="His_kinase_dom"/>
</dbReference>
<keyword evidence="1" id="KW-0285">Flavoprotein</keyword>
<evidence type="ECO:0000256" key="2">
    <source>
        <dbReference type="ARBA" id="ARBA00022643"/>
    </source>
</evidence>
<dbReference type="Gene3D" id="3.30.565.10">
    <property type="entry name" value="Histidine kinase-like ATPase, C-terminal domain"/>
    <property type="match status" value="1"/>
</dbReference>
<dbReference type="SUPFAM" id="SSF55785">
    <property type="entry name" value="PYP-like sensor domain (PAS domain)"/>
    <property type="match status" value="1"/>
</dbReference>
<dbReference type="SMART" id="SM00387">
    <property type="entry name" value="HATPase_c"/>
    <property type="match status" value="1"/>
</dbReference>
<dbReference type="EMBL" id="JAVRHL010000002">
    <property type="protein sequence ID" value="MDT0682373.1"/>
    <property type="molecule type" value="Genomic_DNA"/>
</dbReference>
<evidence type="ECO:0000259" key="5">
    <source>
        <dbReference type="PROSITE" id="PS50112"/>
    </source>
</evidence>
<dbReference type="InterPro" id="IPR000014">
    <property type="entry name" value="PAS"/>
</dbReference>
<keyword evidence="2" id="KW-0288">FMN</keyword>
<dbReference type="SUPFAM" id="SSF55874">
    <property type="entry name" value="ATPase domain of HSP90 chaperone/DNA topoisomerase II/histidine kinase"/>
    <property type="match status" value="1"/>
</dbReference>
<dbReference type="Pfam" id="PF13581">
    <property type="entry name" value="HATPase_c_2"/>
    <property type="match status" value="1"/>
</dbReference>
<dbReference type="InterPro" id="IPR035965">
    <property type="entry name" value="PAS-like_dom_sf"/>
</dbReference>
<evidence type="ECO:0000256" key="3">
    <source>
        <dbReference type="ARBA" id="ARBA00022991"/>
    </source>
</evidence>
<gene>
    <name evidence="6" type="ORF">RM543_06735</name>
</gene>
<feature type="domain" description="PAS" evidence="5">
    <location>
        <begin position="36"/>
        <end position="89"/>
    </location>
</feature>
<dbReference type="RefSeq" id="WP_311690129.1">
    <property type="nucleotide sequence ID" value="NZ_JAVRHL010000002.1"/>
</dbReference>
<dbReference type="CDD" id="cd00130">
    <property type="entry name" value="PAS"/>
    <property type="match status" value="1"/>
</dbReference>
<evidence type="ECO:0000313" key="6">
    <source>
        <dbReference type="EMBL" id="MDT0682373.1"/>
    </source>
</evidence>
<keyword evidence="7" id="KW-1185">Reference proteome</keyword>
<proteinExistence type="predicted"/>
<sequence length="344" mass="37479">MTQHRSDGNSISEADALDHFSRSNLAMVISDPSRDDNPLVYVNRAFETLTGYTSTMVVGRNCRFLQGEDTEPEEVAKVARAIEAAEEVSVELWNYKADGTRFRNRLHITPVRDRDGTSNACFIGLQAEITGQGDARDTSIDNQLQEIQHRVKNHLSMIIGMIRMQSRDASDPEDFGELARRVETLQLLYEEMSNAGSSSNEDTIPLGAYLSRVANTISHLDGRPGVRILVEIEPIDAPLHTATQIGLILSETLTNAFQHAFKEQESGTVEVRSLTLGKTGMRLTISDDGAGLPEGTEWPTPGSLGGRIVQGLVESVDGSLDVSGGANGTIVTIDIPDVDPMKTK</sequence>
<dbReference type="PANTHER" id="PTHR47429">
    <property type="entry name" value="PROTEIN TWIN LOV 1"/>
    <property type="match status" value="1"/>
</dbReference>
<evidence type="ECO:0000259" key="4">
    <source>
        <dbReference type="PROSITE" id="PS50109"/>
    </source>
</evidence>
<dbReference type="InterPro" id="IPR003594">
    <property type="entry name" value="HATPase_dom"/>
</dbReference>
<keyword evidence="3" id="KW-0157">Chromophore</keyword>
<dbReference type="Proteomes" id="UP001265259">
    <property type="component" value="Unassembled WGS sequence"/>
</dbReference>
<dbReference type="Pfam" id="PF07568">
    <property type="entry name" value="HisKA_2"/>
    <property type="match status" value="1"/>
</dbReference>
<reference evidence="6 7" key="1">
    <citation type="submission" date="2023-09" db="EMBL/GenBank/DDBJ databases">
        <authorList>
            <person name="Rey-Velasco X."/>
        </authorList>
    </citation>
    <scope>NUCLEOTIDE SEQUENCE [LARGE SCALE GENOMIC DNA]</scope>
    <source>
        <strain evidence="6 7">F158</strain>
    </source>
</reference>
<dbReference type="InterPro" id="IPR036890">
    <property type="entry name" value="HATPase_C_sf"/>
</dbReference>
<comment type="caution">
    <text evidence="6">The sequence shown here is derived from an EMBL/GenBank/DDBJ whole genome shotgun (WGS) entry which is preliminary data.</text>
</comment>
<dbReference type="InterPro" id="IPR011495">
    <property type="entry name" value="Sig_transdc_His_kin_sub2_dim/P"/>
</dbReference>